<comment type="caution">
    <text evidence="4">The sequence shown here is derived from an EMBL/GenBank/DDBJ whole genome shotgun (WGS) entry which is preliminary data.</text>
</comment>
<dbReference type="PANTHER" id="PTHR33307:SF6">
    <property type="entry name" value="ALPHA-RHAMNOSIDASE (EUROFUNG)-RELATED"/>
    <property type="match status" value="1"/>
</dbReference>
<dbReference type="InterPro" id="IPR012341">
    <property type="entry name" value="6hp_glycosidase-like_sf"/>
</dbReference>
<dbReference type="Gene3D" id="1.50.10.10">
    <property type="match status" value="1"/>
</dbReference>
<dbReference type="EMBL" id="JBFXLU010000157">
    <property type="protein sequence ID" value="KAL2837630.1"/>
    <property type="molecule type" value="Genomic_DNA"/>
</dbReference>
<dbReference type="InterPro" id="IPR016007">
    <property type="entry name" value="Alpha_rhamnosid"/>
</dbReference>
<keyword evidence="5" id="KW-1185">Reference proteome</keyword>
<name>A0ABR4JC97_9EURO</name>
<evidence type="ECO:0000256" key="1">
    <source>
        <dbReference type="ARBA" id="ARBA00001445"/>
    </source>
</evidence>
<evidence type="ECO:0000313" key="4">
    <source>
        <dbReference type="EMBL" id="KAL2837630.1"/>
    </source>
</evidence>
<evidence type="ECO:0000256" key="2">
    <source>
        <dbReference type="ARBA" id="ARBA00012652"/>
    </source>
</evidence>
<dbReference type="Pfam" id="PF17389">
    <property type="entry name" value="Bac_rhamnosid6H"/>
    <property type="match status" value="1"/>
</dbReference>
<evidence type="ECO:0000259" key="3">
    <source>
        <dbReference type="Pfam" id="PF17389"/>
    </source>
</evidence>
<dbReference type="InterPro" id="IPR035396">
    <property type="entry name" value="Bac_rhamnosid6H"/>
</dbReference>
<organism evidence="4 5">
    <name type="scientific">Aspergillus pseudoustus</name>
    <dbReference type="NCBI Taxonomy" id="1810923"/>
    <lineage>
        <taxon>Eukaryota</taxon>
        <taxon>Fungi</taxon>
        <taxon>Dikarya</taxon>
        <taxon>Ascomycota</taxon>
        <taxon>Pezizomycotina</taxon>
        <taxon>Eurotiomycetes</taxon>
        <taxon>Eurotiomycetidae</taxon>
        <taxon>Eurotiales</taxon>
        <taxon>Aspergillaceae</taxon>
        <taxon>Aspergillus</taxon>
        <taxon>Aspergillus subgen. Nidulantes</taxon>
    </lineage>
</organism>
<evidence type="ECO:0000313" key="5">
    <source>
        <dbReference type="Proteomes" id="UP001610446"/>
    </source>
</evidence>
<proteinExistence type="predicted"/>
<comment type="catalytic activity">
    <reaction evidence="1">
        <text>Hydrolysis of terminal non-reducing alpha-L-rhamnose residues in alpha-L-rhamnosides.</text>
        <dbReference type="EC" id="3.2.1.40"/>
    </reaction>
</comment>
<accession>A0ABR4JC97</accession>
<reference evidence="4 5" key="1">
    <citation type="submission" date="2024-07" db="EMBL/GenBank/DDBJ databases">
        <title>Section-level genome sequencing and comparative genomics of Aspergillus sections Usti and Cavernicolus.</title>
        <authorList>
            <consortium name="Lawrence Berkeley National Laboratory"/>
            <person name="Nybo J.L."/>
            <person name="Vesth T.C."/>
            <person name="Theobald S."/>
            <person name="Frisvad J.C."/>
            <person name="Larsen T.O."/>
            <person name="Kjaerboelling I."/>
            <person name="Rothschild-Mancinelli K."/>
            <person name="Lyhne E.K."/>
            <person name="Kogle M.E."/>
            <person name="Barry K."/>
            <person name="Clum A."/>
            <person name="Na H."/>
            <person name="Ledsgaard L."/>
            <person name="Lin J."/>
            <person name="Lipzen A."/>
            <person name="Kuo A."/>
            <person name="Riley R."/>
            <person name="Mondo S."/>
            <person name="Labutti K."/>
            <person name="Haridas S."/>
            <person name="Pangalinan J."/>
            <person name="Salamov A.A."/>
            <person name="Simmons B.A."/>
            <person name="Magnuson J.K."/>
            <person name="Chen J."/>
            <person name="Drula E."/>
            <person name="Henrissat B."/>
            <person name="Wiebenga A."/>
            <person name="Lubbers R.J."/>
            <person name="Gomes A.C."/>
            <person name="Makela M.R."/>
            <person name="Stajich J."/>
            <person name="Grigoriev I.V."/>
            <person name="Mortensen U.H."/>
            <person name="De Vries R.P."/>
            <person name="Baker S.E."/>
            <person name="Andersen M.R."/>
        </authorList>
    </citation>
    <scope>NUCLEOTIDE SEQUENCE [LARGE SCALE GENOMIC DNA]</scope>
    <source>
        <strain evidence="4 5">CBS 123904</strain>
    </source>
</reference>
<dbReference type="SUPFAM" id="SSF48208">
    <property type="entry name" value="Six-hairpin glycosidases"/>
    <property type="match status" value="1"/>
</dbReference>
<dbReference type="InterPro" id="IPR008928">
    <property type="entry name" value="6-hairpin_glycosidase_sf"/>
</dbReference>
<feature type="domain" description="Alpha-L-rhamnosidase six-hairpin glycosidase" evidence="3">
    <location>
        <begin position="1"/>
        <end position="102"/>
    </location>
</feature>
<gene>
    <name evidence="4" type="ORF">BJY01DRAFT_251348</name>
</gene>
<sequence length="124" mass="13684">MLPWTIYQATGDKLLLSGQYPSINAWLRAIPRSSTTGLWPDPDHRLADWLDPSAPPDDPANAMTDMYLVCDAFLAYVTTLIAQIAAVLDNYGEEASSYTAHSQPSTSPALDNSRFSVEARYKTM</sequence>
<protein>
    <recommendedName>
        <fullName evidence="2">alpha-L-rhamnosidase</fullName>
        <ecNumber evidence="2">3.2.1.40</ecNumber>
    </recommendedName>
</protein>
<dbReference type="Proteomes" id="UP001610446">
    <property type="component" value="Unassembled WGS sequence"/>
</dbReference>
<dbReference type="EC" id="3.2.1.40" evidence="2"/>
<dbReference type="PANTHER" id="PTHR33307">
    <property type="entry name" value="ALPHA-RHAMNOSIDASE (EUROFUNG)"/>
    <property type="match status" value="1"/>
</dbReference>